<reference evidence="2 3" key="1">
    <citation type="submission" date="2024-09" db="EMBL/GenBank/DDBJ databases">
        <title>Rethinking Asexuality: The Enigmatic Case of Functional Sexual Genes in Lepraria (Stereocaulaceae).</title>
        <authorList>
            <person name="Doellman M."/>
            <person name="Sun Y."/>
            <person name="Barcenas-Pena A."/>
            <person name="Lumbsch H.T."/>
            <person name="Grewe F."/>
        </authorList>
    </citation>
    <scope>NUCLEOTIDE SEQUENCE [LARGE SCALE GENOMIC DNA]</scope>
    <source>
        <strain evidence="2 3">Mercado 3170</strain>
    </source>
</reference>
<dbReference type="EMBL" id="JBEFKJ010000009">
    <property type="protein sequence ID" value="KAL2044499.1"/>
    <property type="molecule type" value="Genomic_DNA"/>
</dbReference>
<gene>
    <name evidence="2" type="ORF">N7G274_003204</name>
</gene>
<sequence length="150" mass="17047">MSLDYSLVDFPNEHSISCTLSKPELNHSTPNTLIMSSPLPSPSNELTSAFLYLRTCSVAIENTKAQIKSTTAYPCWRPVISNYYSKLSALEQLDEEEEELKVWEERFVQAGLQIVDCVAKRETGRWLPAEISSIVGQFLRDDGMVLMRIW</sequence>
<name>A0ABR4AG68_9LECA</name>
<keyword evidence="1" id="KW-0175">Coiled coil</keyword>
<protein>
    <submittedName>
        <fullName evidence="2">Uncharacterized protein</fullName>
    </submittedName>
</protein>
<evidence type="ECO:0000256" key="1">
    <source>
        <dbReference type="SAM" id="Coils"/>
    </source>
</evidence>
<keyword evidence="3" id="KW-1185">Reference proteome</keyword>
<proteinExistence type="predicted"/>
<evidence type="ECO:0000313" key="2">
    <source>
        <dbReference type="EMBL" id="KAL2044499.1"/>
    </source>
</evidence>
<comment type="caution">
    <text evidence="2">The sequence shown here is derived from an EMBL/GenBank/DDBJ whole genome shotgun (WGS) entry which is preliminary data.</text>
</comment>
<dbReference type="Proteomes" id="UP001590950">
    <property type="component" value="Unassembled WGS sequence"/>
</dbReference>
<feature type="coiled-coil region" evidence="1">
    <location>
        <begin position="86"/>
        <end position="113"/>
    </location>
</feature>
<organism evidence="2 3">
    <name type="scientific">Stereocaulon virgatum</name>
    <dbReference type="NCBI Taxonomy" id="373712"/>
    <lineage>
        <taxon>Eukaryota</taxon>
        <taxon>Fungi</taxon>
        <taxon>Dikarya</taxon>
        <taxon>Ascomycota</taxon>
        <taxon>Pezizomycotina</taxon>
        <taxon>Lecanoromycetes</taxon>
        <taxon>OSLEUM clade</taxon>
        <taxon>Lecanoromycetidae</taxon>
        <taxon>Lecanorales</taxon>
        <taxon>Lecanorineae</taxon>
        <taxon>Stereocaulaceae</taxon>
        <taxon>Stereocaulon</taxon>
    </lineage>
</organism>
<accession>A0ABR4AG68</accession>
<evidence type="ECO:0000313" key="3">
    <source>
        <dbReference type="Proteomes" id="UP001590950"/>
    </source>
</evidence>